<evidence type="ECO:0000313" key="6">
    <source>
        <dbReference type="EMBL" id="SCO62936.1"/>
    </source>
</evidence>
<keyword evidence="2" id="KW-0472">Membrane</keyword>
<evidence type="ECO:0000313" key="5">
    <source>
        <dbReference type="EMBL" id="SCN28697.1"/>
    </source>
</evidence>
<evidence type="ECO:0000256" key="1">
    <source>
        <dbReference type="SAM" id="MobiDB-lite"/>
    </source>
</evidence>
<dbReference type="Proteomes" id="UP000069549">
    <property type="component" value="Chromosome 14"/>
</dbReference>
<dbReference type="OMA" id="IKFDYAH"/>
<keyword evidence="2" id="KW-0812">Transmembrane</keyword>
<dbReference type="EMBL" id="LT160034">
    <property type="protein sequence ID" value="CXJ26129.1"/>
    <property type="molecule type" value="Genomic_DNA"/>
</dbReference>
<evidence type="ECO:0000313" key="4">
    <source>
        <dbReference type="EMBL" id="SCM26909.1"/>
    </source>
</evidence>
<evidence type="ECO:0000313" key="8">
    <source>
        <dbReference type="Proteomes" id="UP000069549"/>
    </source>
</evidence>
<proteinExistence type="predicted"/>
<dbReference type="EMBL" id="LT608150">
    <property type="protein sequence ID" value="SCM26909.1"/>
    <property type="molecule type" value="Genomic_DNA"/>
</dbReference>
<dbReference type="EMBL" id="LT608262">
    <property type="protein sequence ID" value="SCO64445.1"/>
    <property type="molecule type" value="Genomic_DNA"/>
</dbReference>
<evidence type="ECO:0000313" key="9">
    <source>
        <dbReference type="Proteomes" id="UP000219860"/>
    </source>
</evidence>
<dbReference type="Proteomes" id="UP000516480">
    <property type="component" value="Chromosome 14"/>
</dbReference>
<evidence type="ECO:0000313" key="10">
    <source>
        <dbReference type="Proteomes" id="UP000219974"/>
    </source>
</evidence>
<dbReference type="VEuPathDB" id="PlasmoDB:PBANKA_1451700"/>
<feature type="transmembrane region" description="Helical" evidence="2">
    <location>
        <begin position="492"/>
        <end position="512"/>
    </location>
</feature>
<evidence type="ECO:0000313" key="7">
    <source>
        <dbReference type="EMBL" id="SCO64445.1"/>
    </source>
</evidence>
<protein>
    <submittedName>
        <fullName evidence="3">Uncharacterized protein</fullName>
    </submittedName>
</protein>
<dbReference type="EMBL" id="LT614640">
    <property type="protein sequence ID" value="SCN28697.1"/>
    <property type="molecule type" value="Genomic_DNA"/>
</dbReference>
<name>A0A0Z0B644_PLABE</name>
<feature type="transmembrane region" description="Helical" evidence="2">
    <location>
        <begin position="463"/>
        <end position="480"/>
    </location>
</feature>
<evidence type="ECO:0000313" key="3">
    <source>
        <dbReference type="EMBL" id="CXJ26129.1"/>
    </source>
</evidence>
<keyword evidence="2" id="KW-1133">Transmembrane helix</keyword>
<gene>
    <name evidence="3" type="ORF">PBK173_000479200</name>
    <name evidence="5" type="ORF">PBNK65E_000469400</name>
    <name evidence="4" type="ORF">PBNK65NY_000468100</name>
    <name evidence="7" type="ORF">PBSP11A_000469100</name>
    <name evidence="6" type="ORF">PBSP11RLL_000468700</name>
</gene>
<dbReference type="EMBL" id="LT608278">
    <property type="protein sequence ID" value="SCO62936.1"/>
    <property type="molecule type" value="Genomic_DNA"/>
</dbReference>
<feature type="region of interest" description="Disordered" evidence="1">
    <location>
        <begin position="281"/>
        <end position="301"/>
    </location>
</feature>
<evidence type="ECO:0000313" key="11">
    <source>
        <dbReference type="Proteomes" id="UP000220214"/>
    </source>
</evidence>
<organism evidence="3 8">
    <name type="scientific">Plasmodium berghei</name>
    <dbReference type="NCBI Taxonomy" id="5821"/>
    <lineage>
        <taxon>Eukaryota</taxon>
        <taxon>Sar</taxon>
        <taxon>Alveolata</taxon>
        <taxon>Apicomplexa</taxon>
        <taxon>Aconoidasida</taxon>
        <taxon>Haemosporida</taxon>
        <taxon>Plasmodiidae</taxon>
        <taxon>Plasmodium</taxon>
        <taxon>Plasmodium (Vinckeia)</taxon>
    </lineage>
</organism>
<dbReference type="OrthoDB" id="371518at2759"/>
<reference evidence="3 8" key="1">
    <citation type="submission" date="2016-02" db="EMBL/GenBank/DDBJ databases">
        <authorList>
            <consortium name="Pathogen Informatics"/>
        </authorList>
    </citation>
    <scope>NUCLEOTIDE SEQUENCE [LARGE SCALE GENOMIC DNA]</scope>
    <source>
        <strain evidence="3 8">K173</strain>
        <strain evidence="4 12">NK65 ny</strain>
        <strain evidence="5 11">NK65e</strain>
        <strain evidence="7 9">SP11 Antwerpcl1</strain>
        <strain evidence="6 10">SP11 RLL</strain>
    </source>
</reference>
<dbReference type="Proteomes" id="UP000219860">
    <property type="component" value="Chromosome 14"/>
</dbReference>
<accession>A0A0Z0B644</accession>
<evidence type="ECO:0000256" key="2">
    <source>
        <dbReference type="SAM" id="Phobius"/>
    </source>
</evidence>
<dbReference type="Proteomes" id="UP000220214">
    <property type="component" value="Chromosome 14"/>
</dbReference>
<feature type="compositionally biased region" description="Basic and acidic residues" evidence="1">
    <location>
        <begin position="281"/>
        <end position="298"/>
    </location>
</feature>
<dbReference type="Proteomes" id="UP000219974">
    <property type="component" value="Chromosome 14"/>
</dbReference>
<sequence length="1890" mass="227990">MPNLFMKKKQINFMDINLKKSLYKYNEINGNKNVDKNDNQKYFVFMRKIQIQKKIRLIGNLKYNENIQIFRTNLKKKKHFYYCNFLKSDIITLLKIDIENLKKKKKSYFFITNRKNSFKKILQNYIQDSNNTLFDLIKNKYIPNLSLYNLFIILKLGFYFKNIENFKIHVLEAFVNKLEQIKERNNHQNIKKIKENNKLILTYQHIKDYKFFMEHNNADNTLYIFDLIHFINNITNHNIFLDSILNKIKDKHYKVNDYTYDSFLTNSQNFQNDQHIELSNLEKKHRNEKDERESEHNSKSFNLNPKKLKLTKLKLKKKNDCINRKDEIHLNEIKYFFYNKKVNTLGVYKEIYEKSDQYKNLKFYDHLNKIKESEKNGQNEKNEKNATPPKCLITELRKSYFKCKYIRNNYKTEKTNVKVNEFVNISNKYLLKESILNKLLLICINNYDEKIYKYMKYIYFSNFYFYNPLLIFQYFQFIPISENKYYEKYLKIFLNFLNNIIINFHFYLIPFFTNLNYSHLFFEFFKKQLQINWKKTNVKIYRILTTDLSIKFIFSNYRNDDKNSEIEQNCEHNYEINLAYALAIFYKIYKDDVVLQKWKKIYENNFYFYKTEYERKKNIESIGCESNMDIFKNFLNYKTIFNNYQTELNSIFLENNLFQYFKKKEEDIEKMPNLKPQINKNRQTLNEAKDNNIFQKKKIDFYLTTFQKMQNEKLEQFQCSLQHTYEIENSKNKINIILNDDQLKYNNISLKKKDFLTIFLYMNKNHFGECSNYLAKFIYFFLNEYSEKDIINIFVSYMKNTSGINQDIFQYDLLLINKILNIFIYKKKNISLNNNIIISNILAKYQLYNNNFFLLDKSSFITDIKDTSIHSLVALIYSIGKLKIRKMHTHFYKLIIKEIVKKIDKINEYGLSCLLYGLNNLIDKKKKEREITMPILSKEKLQYSKKKNLIQKKNTLFEIENNVNYNLNDLVSLEEIAKAENELIKVIVNKLIVFKNININSFCISISCLSKLNIFPIELYNELKDITHKYIHTVNVTSLQHLLYALSKYYLKTKKQTNICDDLIYDIYNYLFIYKYKEISFKCACKFLHILNLLNLRNENYILLLLFVISNNQKLLENEYENGYENKNGQNISTRFMGTNINKDRFTKTMIHQNNNDNKKSYLPFDDSTKKYPNSIFKKLEKLKEDSYFKSSYNSYMFFDIKDYKFDINNIINIFKNIDNSYIINIIECLYALSYYSYFSIHIFIIIKNILIKQIHDMKVSNIITLFFSYLDLHFFDYSLYNIESNFYINDENNSKNYCNSKEIIGSFPLFKDAVKSDESKNLKMEKENVNNNIQNPQNDDFFLRNKLNSVYKNMTNNFKILTDEEKKKHVEELKLIMGKLKQNKKYFVEKIYQNNDIISPEYIISMLYDYTNPSNEFYNKTSFLSIPKLSNNQQDVSNSVINEKKKKELSKKNFEINKKFEQNTTDYNFGYGNNTEENQNNFLKKKYTNLNENPILSSTKKIYNFEEIKKIVDNFGSEPPQKINLKNKSLSEKLEKKQYYENLLFLKYREYYKEDLVNLCLETLLKNTNYILNNYKQYKNCSVFFLSLFYNIFFPYTNNDIFIFFKSIQKNYNIYNKTKNYNNTHNFDNILKNIELSDFNDDTIKNVIGSKNLSHAFINTSKNTPQLIIPYLNILQHDNNFLNKAILNKKTEIENTQIYQVNNNQDTSTEKEANQTSPNSDVISEYEYFINTYNSAYAMKKINIESIVPLNLLYKFFQLFNFNINNIQLIHLLNETNKENDFTEKSEENDNNENLKLKKKNGILPYQFRNIHCPLIQIKNKTLIIHKNSKKVFSKNLNIIDHYFKPYQGLVIQHLDSHMNTLINIYIDIYVVAYKVDILIERKSKHHYT</sequence>
<evidence type="ECO:0000313" key="12">
    <source>
        <dbReference type="Proteomes" id="UP000516480"/>
    </source>
</evidence>
<feature type="region of interest" description="Disordered" evidence="1">
    <location>
        <begin position="1701"/>
        <end position="1720"/>
    </location>
</feature>